<dbReference type="PANTHER" id="PTHR43289">
    <property type="entry name" value="MITOGEN-ACTIVATED PROTEIN KINASE KINASE KINASE 20-RELATED"/>
    <property type="match status" value="1"/>
</dbReference>
<keyword evidence="15" id="KW-1185">Reference proteome</keyword>
<evidence type="ECO:0000313" key="15">
    <source>
        <dbReference type="Proteomes" id="UP000663722"/>
    </source>
</evidence>
<dbReference type="Gene3D" id="3.30.450.20">
    <property type="entry name" value="PAS domain"/>
    <property type="match status" value="2"/>
</dbReference>
<dbReference type="EMBL" id="CP061800">
    <property type="protein sequence ID" value="QTA87752.1"/>
    <property type="molecule type" value="Genomic_DNA"/>
</dbReference>
<evidence type="ECO:0000256" key="5">
    <source>
        <dbReference type="ARBA" id="ARBA00022741"/>
    </source>
</evidence>
<dbReference type="Proteomes" id="UP000663722">
    <property type="component" value="Chromosome"/>
</dbReference>
<evidence type="ECO:0000313" key="14">
    <source>
        <dbReference type="EMBL" id="QTA87752.1"/>
    </source>
</evidence>
<evidence type="ECO:0000256" key="4">
    <source>
        <dbReference type="ARBA" id="ARBA00022692"/>
    </source>
</evidence>
<dbReference type="SUPFAM" id="SSF56112">
    <property type="entry name" value="Protein kinase-like (PK-like)"/>
    <property type="match status" value="1"/>
</dbReference>
<evidence type="ECO:0000256" key="8">
    <source>
        <dbReference type="ARBA" id="ARBA00022989"/>
    </source>
</evidence>
<dbReference type="Gene3D" id="3.30.200.20">
    <property type="entry name" value="Phosphorylase Kinase, domain 1"/>
    <property type="match status" value="1"/>
</dbReference>
<dbReference type="Pfam" id="PF02743">
    <property type="entry name" value="dCache_1"/>
    <property type="match status" value="1"/>
</dbReference>
<keyword evidence="6 14" id="KW-0418">Kinase</keyword>
<reference evidence="14" key="1">
    <citation type="journal article" date="2021" name="Microb. Physiol.">
        <title>Proteogenomic Insights into the Physiology of Marine, Sulfate-Reducing, Filamentous Desulfonema limicola and Desulfonema magnum.</title>
        <authorList>
            <person name="Schnaars V."/>
            <person name="Wohlbrand L."/>
            <person name="Scheve S."/>
            <person name="Hinrichs C."/>
            <person name="Reinhardt R."/>
            <person name="Rabus R."/>
        </authorList>
    </citation>
    <scope>NUCLEOTIDE SEQUENCE</scope>
    <source>
        <strain evidence="14">4be13</strain>
    </source>
</reference>
<evidence type="ECO:0000256" key="2">
    <source>
        <dbReference type="ARBA" id="ARBA00022475"/>
    </source>
</evidence>
<feature type="compositionally biased region" description="Low complexity" evidence="11">
    <location>
        <begin position="50"/>
        <end position="64"/>
    </location>
</feature>
<sequence length="792" mass="89247">MIVKCEKCQVAFNINDSLIRPEGSKLRCSKCKHIFTVYPPEPVVPQAERPPVSQVRPPVSQVRPPVAPAPPEERISSSELTGGEVTLTIVDFSQEVFDTISGTAERYVEMGTIGKGGMGEVLLARDTQLLRKVAIKVLKKESVTPAALSFFLREAQITAQLDHPNIVPLYTVKRPAEGEKNVSFIMKLVKGKTLLELMNKVRTTYTENPKAKLPQELTQRTFLEHFLKACDGITYAHRKGVVHRDIKPANIMVGDFGEVYVMDWGIAKMLRDDEQDMPEQDQQILTSGMSRSGGTEIIGTQPEGVLGTPSYMSPEQAHGRRDVDTASDIFSLGTVLFELITLRPPRIGDAKQKLKWAKGGYLNRMIHMLPDRKIDPELKAIVHRATESEPQNRYPSISKMAEDLRCYLRGDEVSELPDNLPRKVLRWMGKHRQLTLILILGILLISSTVTIWGLHREQVAMKAAQIRESKLSHLQAEVSAHAHFIDSHFLRLEDLAASLANNAMYLIQEGPSNNERFYWLEDFQIPEKTPPDLNYSHLYKRPVSIEYPVVKPAPGVRREDVATIMQKLAPLRHHFKKTLLESRPGFAPVTQEEAHRLLTVHGIPIRWAYIGLEIGVMYSYPGKGSYGPEYDPRVRPWYKLGSYKHGVQWGNPYADIQGLGLVLPCAISLYDKENQFYGVLGMDVTFSDIIEDNLKREGSVGVIESFLLDDRGRIVVSSQLEADVQEHSTDPALKLEPFPVPEVAEAIVRGESGLREVEHNGESRIIVFYQMSALKWYYVEEIDTYAILDSAN</sequence>
<dbReference type="InterPro" id="IPR008271">
    <property type="entry name" value="Ser/Thr_kinase_AS"/>
</dbReference>
<keyword evidence="5 10" id="KW-0547">Nucleotide-binding</keyword>
<protein>
    <submittedName>
        <fullName evidence="14">Protein kinase, Zinc finger domain-containing and double Cache domain-containing</fullName>
    </submittedName>
</protein>
<dbReference type="Pfam" id="PF00069">
    <property type="entry name" value="Pkinase"/>
    <property type="match status" value="1"/>
</dbReference>
<dbReference type="InterPro" id="IPR011723">
    <property type="entry name" value="Znf/thioredoxin_put"/>
</dbReference>
<comment type="subcellular location">
    <subcellularLocation>
        <location evidence="1">Cell membrane</location>
        <topology evidence="1">Multi-pass membrane protein</topology>
    </subcellularLocation>
</comment>
<evidence type="ECO:0000259" key="13">
    <source>
        <dbReference type="PROSITE" id="PS50011"/>
    </source>
</evidence>
<evidence type="ECO:0000256" key="12">
    <source>
        <dbReference type="SAM" id="Phobius"/>
    </source>
</evidence>
<dbReference type="PROSITE" id="PS00107">
    <property type="entry name" value="PROTEIN_KINASE_ATP"/>
    <property type="match status" value="1"/>
</dbReference>
<dbReference type="NCBIfam" id="TIGR02098">
    <property type="entry name" value="MJ0042_CXXC"/>
    <property type="match status" value="1"/>
</dbReference>
<name>A0A975BM40_9BACT</name>
<dbReference type="Pfam" id="PF13717">
    <property type="entry name" value="Zn_ribbon_4"/>
    <property type="match status" value="1"/>
</dbReference>
<organism evidence="14 15">
    <name type="scientific">Desulfonema magnum</name>
    <dbReference type="NCBI Taxonomy" id="45655"/>
    <lineage>
        <taxon>Bacteria</taxon>
        <taxon>Pseudomonadati</taxon>
        <taxon>Thermodesulfobacteriota</taxon>
        <taxon>Desulfobacteria</taxon>
        <taxon>Desulfobacterales</taxon>
        <taxon>Desulfococcaceae</taxon>
        <taxon>Desulfonema</taxon>
    </lineage>
</organism>
<dbReference type="PROSITE" id="PS00108">
    <property type="entry name" value="PROTEIN_KINASE_ST"/>
    <property type="match status" value="1"/>
</dbReference>
<dbReference type="CDD" id="cd18773">
    <property type="entry name" value="PDC1_HK_sensor"/>
    <property type="match status" value="1"/>
</dbReference>
<dbReference type="PANTHER" id="PTHR43289:SF6">
    <property type="entry name" value="SERINE_THREONINE-PROTEIN KINASE NEKL-3"/>
    <property type="match status" value="1"/>
</dbReference>
<dbReference type="CDD" id="cd14014">
    <property type="entry name" value="STKc_PknB_like"/>
    <property type="match status" value="1"/>
</dbReference>
<dbReference type="InterPro" id="IPR017441">
    <property type="entry name" value="Protein_kinase_ATP_BS"/>
</dbReference>
<dbReference type="RefSeq" id="WP_207682815.1">
    <property type="nucleotide sequence ID" value="NZ_CP061800.1"/>
</dbReference>
<gene>
    <name evidence="14" type="ORF">dnm_037890</name>
</gene>
<dbReference type="InterPro" id="IPR033479">
    <property type="entry name" value="dCache_1"/>
</dbReference>
<dbReference type="GO" id="GO:0004674">
    <property type="term" value="F:protein serine/threonine kinase activity"/>
    <property type="evidence" value="ECO:0007669"/>
    <property type="project" value="TreeGrafter"/>
</dbReference>
<evidence type="ECO:0000256" key="9">
    <source>
        <dbReference type="ARBA" id="ARBA00023136"/>
    </source>
</evidence>
<keyword evidence="4 12" id="KW-0812">Transmembrane</keyword>
<evidence type="ECO:0000256" key="3">
    <source>
        <dbReference type="ARBA" id="ARBA00022679"/>
    </source>
</evidence>
<keyword evidence="2" id="KW-1003">Cell membrane</keyword>
<evidence type="ECO:0000256" key="10">
    <source>
        <dbReference type="PROSITE-ProRule" id="PRU10141"/>
    </source>
</evidence>
<feature type="region of interest" description="Disordered" evidence="11">
    <location>
        <begin position="48"/>
        <end position="76"/>
    </location>
</feature>
<proteinExistence type="predicted"/>
<dbReference type="InterPro" id="IPR011009">
    <property type="entry name" value="Kinase-like_dom_sf"/>
</dbReference>
<dbReference type="PROSITE" id="PS50011">
    <property type="entry name" value="PROTEIN_KINASE_DOM"/>
    <property type="match status" value="1"/>
</dbReference>
<keyword evidence="9 12" id="KW-0472">Membrane</keyword>
<feature type="domain" description="Protein kinase" evidence="13">
    <location>
        <begin position="107"/>
        <end position="408"/>
    </location>
</feature>
<evidence type="ECO:0000256" key="7">
    <source>
        <dbReference type="ARBA" id="ARBA00022840"/>
    </source>
</evidence>
<feature type="binding site" evidence="10">
    <location>
        <position position="136"/>
    </location>
    <ligand>
        <name>ATP</name>
        <dbReference type="ChEBI" id="CHEBI:30616"/>
    </ligand>
</feature>
<feature type="transmembrane region" description="Helical" evidence="12">
    <location>
        <begin position="434"/>
        <end position="454"/>
    </location>
</feature>
<dbReference type="SMART" id="SM00220">
    <property type="entry name" value="S_TKc"/>
    <property type="match status" value="1"/>
</dbReference>
<keyword evidence="3" id="KW-0808">Transferase</keyword>
<evidence type="ECO:0000256" key="6">
    <source>
        <dbReference type="ARBA" id="ARBA00022777"/>
    </source>
</evidence>
<evidence type="ECO:0000256" key="11">
    <source>
        <dbReference type="SAM" id="MobiDB-lite"/>
    </source>
</evidence>
<dbReference type="AlphaFoldDB" id="A0A975BM40"/>
<keyword evidence="7 10" id="KW-0067">ATP-binding</keyword>
<accession>A0A975BM40</accession>
<dbReference type="GO" id="GO:0005524">
    <property type="term" value="F:ATP binding"/>
    <property type="evidence" value="ECO:0007669"/>
    <property type="project" value="UniProtKB-UniRule"/>
</dbReference>
<dbReference type="Gene3D" id="1.10.510.10">
    <property type="entry name" value="Transferase(Phosphotransferase) domain 1"/>
    <property type="match status" value="1"/>
</dbReference>
<dbReference type="InterPro" id="IPR000719">
    <property type="entry name" value="Prot_kinase_dom"/>
</dbReference>
<dbReference type="GO" id="GO:0005886">
    <property type="term" value="C:plasma membrane"/>
    <property type="evidence" value="ECO:0007669"/>
    <property type="project" value="UniProtKB-SubCell"/>
</dbReference>
<keyword evidence="8 12" id="KW-1133">Transmembrane helix</keyword>
<dbReference type="KEGG" id="dmm:dnm_037890"/>
<evidence type="ECO:0000256" key="1">
    <source>
        <dbReference type="ARBA" id="ARBA00004651"/>
    </source>
</evidence>